<evidence type="ECO:0000256" key="1">
    <source>
        <dbReference type="PROSITE-ProRule" id="PRU00042"/>
    </source>
</evidence>
<keyword evidence="1" id="KW-0863">Zinc-finger</keyword>
<feature type="compositionally biased region" description="Basic residues" evidence="2">
    <location>
        <begin position="274"/>
        <end position="290"/>
    </location>
</feature>
<evidence type="ECO:0000259" key="3">
    <source>
        <dbReference type="PROSITE" id="PS50157"/>
    </source>
</evidence>
<feature type="domain" description="C2H2-type" evidence="3">
    <location>
        <begin position="920"/>
        <end position="949"/>
    </location>
</feature>
<dbReference type="HOGENOM" id="CLU_304821_0_0_1"/>
<feature type="region of interest" description="Disordered" evidence="2">
    <location>
        <begin position="103"/>
        <end position="231"/>
    </location>
</feature>
<keyword evidence="5" id="KW-1185">Reference proteome</keyword>
<feature type="compositionally biased region" description="Basic residues" evidence="2">
    <location>
        <begin position="1"/>
        <end position="11"/>
    </location>
</feature>
<dbReference type="Proteomes" id="UP000030706">
    <property type="component" value="Unassembled WGS sequence"/>
</dbReference>
<dbReference type="PROSITE" id="PS50157">
    <property type="entry name" value="ZINC_FINGER_C2H2_2"/>
    <property type="match status" value="1"/>
</dbReference>
<feature type="compositionally biased region" description="Low complexity" evidence="2">
    <location>
        <begin position="19"/>
        <end position="31"/>
    </location>
</feature>
<feature type="region of interest" description="Disordered" evidence="2">
    <location>
        <begin position="1"/>
        <end position="38"/>
    </location>
</feature>
<protein>
    <recommendedName>
        <fullName evidence="3">C2H2-type domain-containing protein</fullName>
    </recommendedName>
</protein>
<feature type="region of interest" description="Disordered" evidence="2">
    <location>
        <begin position="336"/>
        <end position="367"/>
    </location>
</feature>
<dbReference type="GeneID" id="40749557"/>
<evidence type="ECO:0000313" key="5">
    <source>
        <dbReference type="Proteomes" id="UP000030706"/>
    </source>
</evidence>
<dbReference type="InterPro" id="IPR013087">
    <property type="entry name" value="Znf_C2H2_type"/>
</dbReference>
<dbReference type="RefSeq" id="XP_029757220.1">
    <property type="nucleotide sequence ID" value="XM_029907251.1"/>
</dbReference>
<feature type="region of interest" description="Disordered" evidence="2">
    <location>
        <begin position="262"/>
        <end position="299"/>
    </location>
</feature>
<keyword evidence="1" id="KW-0479">Metal-binding</keyword>
<dbReference type="GO" id="GO:0008270">
    <property type="term" value="F:zinc ion binding"/>
    <property type="evidence" value="ECO:0007669"/>
    <property type="project" value="UniProtKB-KW"/>
</dbReference>
<feature type="compositionally biased region" description="Acidic residues" evidence="2">
    <location>
        <begin position="350"/>
        <end position="361"/>
    </location>
</feature>
<name>A0A074X6K0_AURPU</name>
<feature type="compositionally biased region" description="Basic and acidic residues" evidence="2">
    <location>
        <begin position="135"/>
        <end position="146"/>
    </location>
</feature>
<evidence type="ECO:0000313" key="4">
    <source>
        <dbReference type="EMBL" id="KEQ81033.1"/>
    </source>
</evidence>
<evidence type="ECO:0000256" key="2">
    <source>
        <dbReference type="SAM" id="MobiDB-lite"/>
    </source>
</evidence>
<proteinExistence type="predicted"/>
<sequence length="974" mass="108590">MYRAASIRRARQVRESHQSRSPSPSPSSSAARRSDARETLERLFCAQPKDSHNEDLLEETTLAAATPQAQQDDLRTAFFSKYQAQVGEKDKDECLREWQEFDSGPCPVVSCRSPSPLPPIPSSPQSHGRTSTDTNRSEDQLDDTRDSSPLSDIYPGSPKPAVQAPRLEFLSSSPAVPVPSIPATRDLDLVSSPTSAPRGRNALRGPSVSPIPSLAPSRNALRGSGVEHVGRAQRRMSEVDLGVQPRVKRACIRPPVVDLVTLDDSADEPDQSPRPKRGKGKGKGKAKAKAKAPINDILSEDEPVEVRRLNKGKGKAIAPEAESADDMYEPEIDVPVSEDDDFEPARSLDEAEVEALSEDSDVPAHGSRAQRSKVVLAPCVRVEIAPLVFKPGQARQSGRKHPGLTNGSYVGAHMYSTTEAWEFEYFPAPGYFTEIRTPSGSISAINPGSLTLRAVLPQMLKTAYELRKQAFPEEDNSWMDVFTPMDLMKVALAGMTARSIELMSGGKPWPHEELFAAYREIFEAEYMHGLYNVRIVQLHPDQSDLVAELMRLLIHNYYGSSGSMTQQMMLSRALQHFSLSRHRSESGKALYKLMNADNTRAELKAVTIMPIEVFKTYGMGPIKLLEACFIDLNGGWLHNLSLSFDYEAKRWSKRDGDKINLLTDAWVERFKTYADPLARTCREIMKSALQTRGLNESSPIYEDHLSKDTLYSRLTEGASIYLHPRGDTTGYAVRLALAYTLEISPEQRQEIDDLGHTTSSKGTLDGTPVMLQLHVTEEDDERHWANTSSVRPEFEMARRIMLTLTWNSTKTGEEVVYYLIRGKKRTSELKRAREAMSILEYANGTLELGTDSGPKRCDFGSREKNRAKKLDEDGVPCPGPGCTVILRSKGPKNLHFKSEPDCKKAFNALPTIERQNFQFFMCWACGKLFEGTRNVETHIKPGKRSADFPVCRAYYKEHFGKDAVLDKSNCGRFL</sequence>
<dbReference type="EMBL" id="KL584994">
    <property type="protein sequence ID" value="KEQ81033.1"/>
    <property type="molecule type" value="Genomic_DNA"/>
</dbReference>
<feature type="compositionally biased region" description="Low complexity" evidence="2">
    <location>
        <begin position="103"/>
        <end position="114"/>
    </location>
</feature>
<accession>A0A074X6K0</accession>
<keyword evidence="1" id="KW-0862">Zinc</keyword>
<organism evidence="4 5">
    <name type="scientific">Aureobasidium pullulans EXF-150</name>
    <dbReference type="NCBI Taxonomy" id="1043002"/>
    <lineage>
        <taxon>Eukaryota</taxon>
        <taxon>Fungi</taxon>
        <taxon>Dikarya</taxon>
        <taxon>Ascomycota</taxon>
        <taxon>Pezizomycotina</taxon>
        <taxon>Dothideomycetes</taxon>
        <taxon>Dothideomycetidae</taxon>
        <taxon>Dothideales</taxon>
        <taxon>Saccotheciaceae</taxon>
        <taxon>Aureobasidium</taxon>
    </lineage>
</organism>
<reference evidence="4 5" key="1">
    <citation type="journal article" date="2014" name="BMC Genomics">
        <title>Genome sequencing of four Aureobasidium pullulans varieties: biotechnological potential, stress tolerance, and description of new species.</title>
        <authorList>
            <person name="Gostin Ar C."/>
            <person name="Ohm R.A."/>
            <person name="Kogej T."/>
            <person name="Sonjak S."/>
            <person name="Turk M."/>
            <person name="Zajc J."/>
            <person name="Zalar P."/>
            <person name="Grube M."/>
            <person name="Sun H."/>
            <person name="Han J."/>
            <person name="Sharma A."/>
            <person name="Chiniquy J."/>
            <person name="Ngan C.Y."/>
            <person name="Lipzen A."/>
            <person name="Barry K."/>
            <person name="Grigoriev I.V."/>
            <person name="Gunde-Cimerman N."/>
        </authorList>
    </citation>
    <scope>NUCLEOTIDE SEQUENCE [LARGE SCALE GENOMIC DNA]</scope>
    <source>
        <strain evidence="4 5">EXF-150</strain>
    </source>
</reference>
<feature type="region of interest" description="Disordered" evidence="2">
    <location>
        <begin position="311"/>
        <end position="330"/>
    </location>
</feature>
<dbReference type="AlphaFoldDB" id="A0A074X6K0"/>
<gene>
    <name evidence="4" type="ORF">M438DRAFT_358346</name>
</gene>